<evidence type="ECO:0000256" key="1">
    <source>
        <dbReference type="ARBA" id="ARBA00010641"/>
    </source>
</evidence>
<comment type="caution">
    <text evidence="8">The sequence shown here is derived from an EMBL/GenBank/DDBJ whole genome shotgun (WGS) entry which is preliminary data.</text>
</comment>
<evidence type="ECO:0000256" key="4">
    <source>
        <dbReference type="ARBA" id="ARBA00023125"/>
    </source>
</evidence>
<organism evidence="8 9">
    <name type="scientific">Sorangium cellulosum</name>
    <name type="common">Polyangium cellulosum</name>
    <dbReference type="NCBI Taxonomy" id="56"/>
    <lineage>
        <taxon>Bacteria</taxon>
        <taxon>Pseudomonadati</taxon>
        <taxon>Myxococcota</taxon>
        <taxon>Polyangia</taxon>
        <taxon>Polyangiales</taxon>
        <taxon>Polyangiaceae</taxon>
        <taxon>Sorangium</taxon>
    </lineage>
</organism>
<evidence type="ECO:0000313" key="8">
    <source>
        <dbReference type="EMBL" id="KYF63825.1"/>
    </source>
</evidence>
<evidence type="ECO:0000256" key="5">
    <source>
        <dbReference type="ARBA" id="ARBA00023163"/>
    </source>
</evidence>
<dbReference type="PANTHER" id="PTHR43133">
    <property type="entry name" value="RNA POLYMERASE ECF-TYPE SIGMA FACTO"/>
    <property type="match status" value="1"/>
</dbReference>
<dbReference type="Gene3D" id="1.10.10.10">
    <property type="entry name" value="Winged helix-like DNA-binding domain superfamily/Winged helix DNA-binding domain"/>
    <property type="match status" value="1"/>
</dbReference>
<dbReference type="PANTHER" id="PTHR43133:SF8">
    <property type="entry name" value="RNA POLYMERASE SIGMA FACTOR HI_1459-RELATED"/>
    <property type="match status" value="1"/>
</dbReference>
<evidence type="ECO:0000259" key="6">
    <source>
        <dbReference type="Pfam" id="PF04542"/>
    </source>
</evidence>
<dbReference type="InterPro" id="IPR013249">
    <property type="entry name" value="RNA_pol_sigma70_r4_t2"/>
</dbReference>
<dbReference type="SUPFAM" id="SSF88946">
    <property type="entry name" value="Sigma2 domain of RNA polymerase sigma factors"/>
    <property type="match status" value="1"/>
</dbReference>
<dbReference type="InterPro" id="IPR036388">
    <property type="entry name" value="WH-like_DNA-bd_sf"/>
</dbReference>
<dbReference type="InterPro" id="IPR013325">
    <property type="entry name" value="RNA_pol_sigma_r2"/>
</dbReference>
<dbReference type="EMBL" id="JELX01000576">
    <property type="protein sequence ID" value="KYF63825.1"/>
    <property type="molecule type" value="Genomic_DNA"/>
</dbReference>
<dbReference type="InterPro" id="IPR007627">
    <property type="entry name" value="RNA_pol_sigma70_r2"/>
</dbReference>
<protein>
    <submittedName>
        <fullName evidence="8">RNA polymerase subunit sigma</fullName>
    </submittedName>
</protein>
<dbReference type="AlphaFoldDB" id="A0A150Q782"/>
<dbReference type="CDD" id="cd06171">
    <property type="entry name" value="Sigma70_r4"/>
    <property type="match status" value="1"/>
</dbReference>
<keyword evidence="3" id="KW-0731">Sigma factor</keyword>
<dbReference type="Pfam" id="PF08281">
    <property type="entry name" value="Sigma70_r4_2"/>
    <property type="match status" value="1"/>
</dbReference>
<evidence type="ECO:0000259" key="7">
    <source>
        <dbReference type="Pfam" id="PF08281"/>
    </source>
</evidence>
<comment type="similarity">
    <text evidence="1">Belongs to the sigma-70 factor family. ECF subfamily.</text>
</comment>
<feature type="domain" description="RNA polymerase sigma factor 70 region 4 type 2" evidence="7">
    <location>
        <begin position="138"/>
        <end position="187"/>
    </location>
</feature>
<dbReference type="GO" id="GO:0016987">
    <property type="term" value="F:sigma factor activity"/>
    <property type="evidence" value="ECO:0007669"/>
    <property type="project" value="UniProtKB-KW"/>
</dbReference>
<evidence type="ECO:0000256" key="3">
    <source>
        <dbReference type="ARBA" id="ARBA00023082"/>
    </source>
</evidence>
<dbReference type="Gene3D" id="1.10.1740.10">
    <property type="match status" value="1"/>
</dbReference>
<proteinExistence type="inferred from homology"/>
<name>A0A150Q782_SORCE</name>
<dbReference type="Proteomes" id="UP000075604">
    <property type="component" value="Unassembled WGS sequence"/>
</dbReference>
<dbReference type="Pfam" id="PF04542">
    <property type="entry name" value="Sigma70_r2"/>
    <property type="match status" value="1"/>
</dbReference>
<dbReference type="InterPro" id="IPR039425">
    <property type="entry name" value="RNA_pol_sigma-70-like"/>
</dbReference>
<dbReference type="NCBIfam" id="TIGR02937">
    <property type="entry name" value="sigma70-ECF"/>
    <property type="match status" value="1"/>
</dbReference>
<feature type="domain" description="RNA polymerase sigma-70 region 2" evidence="6">
    <location>
        <begin position="42"/>
        <end position="109"/>
    </location>
</feature>
<evidence type="ECO:0000256" key="2">
    <source>
        <dbReference type="ARBA" id="ARBA00023015"/>
    </source>
</evidence>
<evidence type="ECO:0000313" key="9">
    <source>
        <dbReference type="Proteomes" id="UP000075604"/>
    </source>
</evidence>
<dbReference type="InterPro" id="IPR014284">
    <property type="entry name" value="RNA_pol_sigma-70_dom"/>
</dbReference>
<sequence>MSAHLRVVRKPRSPDLPVGAQPTSSEVLRGLHARNPAAERRLLDAYAGLVERMLFRILGDLRTLEDLVQDVFARVFSRIDDVREPEALKPFITSVTVFVAREAIRKKRRHRWLAFFASDELPEIAASVDPEARQGVRAFYRALETLDPDERLAFTLRIVEGQELADVAAACNVSVATVKRRLQRAEAAFVERCKKDDVLASWLAEGDRWT</sequence>
<dbReference type="InterPro" id="IPR013324">
    <property type="entry name" value="RNA_pol_sigma_r3/r4-like"/>
</dbReference>
<keyword evidence="2" id="KW-0805">Transcription regulation</keyword>
<keyword evidence="4" id="KW-0238">DNA-binding</keyword>
<dbReference type="GO" id="GO:0003677">
    <property type="term" value="F:DNA binding"/>
    <property type="evidence" value="ECO:0007669"/>
    <property type="project" value="UniProtKB-KW"/>
</dbReference>
<dbReference type="GO" id="GO:0006352">
    <property type="term" value="P:DNA-templated transcription initiation"/>
    <property type="evidence" value="ECO:0007669"/>
    <property type="project" value="InterPro"/>
</dbReference>
<dbReference type="SUPFAM" id="SSF88659">
    <property type="entry name" value="Sigma3 and sigma4 domains of RNA polymerase sigma factors"/>
    <property type="match status" value="1"/>
</dbReference>
<reference evidence="8 9" key="1">
    <citation type="submission" date="2014-02" db="EMBL/GenBank/DDBJ databases">
        <title>The small core and large imbalanced accessory genome model reveals a collaborative survival strategy of Sorangium cellulosum strains in nature.</title>
        <authorList>
            <person name="Han K."/>
            <person name="Peng R."/>
            <person name="Blom J."/>
            <person name="Li Y.-Z."/>
        </authorList>
    </citation>
    <scope>NUCLEOTIDE SEQUENCE [LARGE SCALE GENOMIC DNA]</scope>
    <source>
        <strain evidence="8 9">So0157-18</strain>
    </source>
</reference>
<accession>A0A150Q782</accession>
<keyword evidence="5" id="KW-0804">Transcription</keyword>
<gene>
    <name evidence="8" type="ORF">BE04_04025</name>
</gene>